<feature type="transmembrane region" description="Helical" evidence="19">
    <location>
        <begin position="273"/>
        <end position="291"/>
    </location>
</feature>
<dbReference type="InterPro" id="IPR050814">
    <property type="entry name" value="Myo-inositol_Transporter"/>
</dbReference>
<comment type="catalytic activity">
    <reaction evidence="12">
        <text>D-xylose(out) = D-xylose(in)</text>
        <dbReference type="Rhea" id="RHEA:78427"/>
        <dbReference type="ChEBI" id="CHEBI:53455"/>
    </reaction>
    <physiologicalReaction direction="left-to-right" evidence="12">
        <dbReference type="Rhea" id="RHEA:78428"/>
    </physiologicalReaction>
</comment>
<dbReference type="PROSITE" id="PS00216">
    <property type="entry name" value="SUGAR_TRANSPORT_1"/>
    <property type="match status" value="2"/>
</dbReference>
<dbReference type="PRINTS" id="PR00171">
    <property type="entry name" value="SUGRTRNSPORT"/>
</dbReference>
<feature type="region of interest" description="Disordered" evidence="18">
    <location>
        <begin position="142"/>
        <end position="193"/>
    </location>
</feature>
<comment type="catalytic activity">
    <reaction evidence="15">
        <text>D-fructose(out) = D-fructose(in)</text>
        <dbReference type="Rhea" id="RHEA:60372"/>
        <dbReference type="ChEBI" id="CHEBI:37721"/>
    </reaction>
    <physiologicalReaction direction="left-to-right" evidence="15">
        <dbReference type="Rhea" id="RHEA:60373"/>
    </physiologicalReaction>
</comment>
<dbReference type="Proteomes" id="UP000041254">
    <property type="component" value="Unassembled WGS sequence"/>
</dbReference>
<evidence type="ECO:0000256" key="10">
    <source>
        <dbReference type="ARBA" id="ARBA00044637"/>
    </source>
</evidence>
<dbReference type="Pfam" id="PF00083">
    <property type="entry name" value="Sugar_tr"/>
    <property type="match status" value="1"/>
</dbReference>
<feature type="transmembrane region" description="Helical" evidence="19">
    <location>
        <begin position="297"/>
        <end position="320"/>
    </location>
</feature>
<evidence type="ECO:0000256" key="8">
    <source>
        <dbReference type="ARBA" id="ARBA00022989"/>
    </source>
</evidence>
<dbReference type="STRING" id="1169540.A0A0G4EMP9"/>
<dbReference type="PANTHER" id="PTHR48020:SF49">
    <property type="entry name" value="SUGAR TRANSPORTER"/>
    <property type="match status" value="1"/>
</dbReference>
<keyword evidence="7 19" id="KW-0812">Transmembrane</keyword>
<evidence type="ECO:0000256" key="13">
    <source>
        <dbReference type="ARBA" id="ARBA00044662"/>
    </source>
</evidence>
<reference evidence="21 22" key="1">
    <citation type="submission" date="2014-11" db="EMBL/GenBank/DDBJ databases">
        <authorList>
            <person name="Zhu J."/>
            <person name="Qi W."/>
            <person name="Song R."/>
        </authorList>
    </citation>
    <scope>NUCLEOTIDE SEQUENCE [LARGE SCALE GENOMIC DNA]</scope>
</reference>
<evidence type="ECO:0000313" key="22">
    <source>
        <dbReference type="Proteomes" id="UP000041254"/>
    </source>
</evidence>
<dbReference type="PANTHER" id="PTHR48020">
    <property type="entry name" value="PROTON MYO-INOSITOL COTRANSPORTER"/>
    <property type="match status" value="1"/>
</dbReference>
<comment type="catalytic activity">
    <reaction evidence="14">
        <text>D-glucosamine(out) = D-glucosamine(in)</text>
        <dbReference type="Rhea" id="RHEA:78423"/>
        <dbReference type="ChEBI" id="CHEBI:58723"/>
    </reaction>
    <physiologicalReaction direction="left-to-right" evidence="14">
        <dbReference type="Rhea" id="RHEA:78424"/>
    </physiologicalReaction>
</comment>
<evidence type="ECO:0000313" key="21">
    <source>
        <dbReference type="EMBL" id="CEL98089.1"/>
    </source>
</evidence>
<comment type="similarity">
    <text evidence="2 17">Belongs to the major facilitator superfamily. Sugar transporter (TC 2.A.1.1) family.</text>
</comment>
<dbReference type="GO" id="GO:0022857">
    <property type="term" value="F:transmembrane transporter activity"/>
    <property type="evidence" value="ECO:0007669"/>
    <property type="project" value="InterPro"/>
</dbReference>
<feature type="transmembrane region" description="Helical" evidence="19">
    <location>
        <begin position="515"/>
        <end position="538"/>
    </location>
</feature>
<feature type="transmembrane region" description="Helical" evidence="19">
    <location>
        <begin position="487"/>
        <end position="508"/>
    </location>
</feature>
<dbReference type="PhylomeDB" id="A0A0G4EMP9"/>
<evidence type="ECO:0000256" key="1">
    <source>
        <dbReference type="ARBA" id="ARBA00004651"/>
    </source>
</evidence>
<dbReference type="FunFam" id="1.20.1250.20:FF:000218">
    <property type="entry name" value="facilitated trehalose transporter Tret1"/>
    <property type="match status" value="1"/>
</dbReference>
<keyword evidence="22" id="KW-1185">Reference proteome</keyword>
<keyword evidence="8 19" id="KW-1133">Transmembrane helix</keyword>
<dbReference type="VEuPathDB" id="CryptoDB:Vbra_20505"/>
<sequence length="646" mass="69808">MRAEGRGRAPGQRYLPLSEENTDDGFVSETSWEDVAENHKQKISPSVSPPCSPSLINGFTVLHECLQEDDDLDLTPRGVTRRSSPRYLRRESNVSIVTHSSHEAEFREIVLTPRPTDGPVPTIYGSAVPHICLPPPSITLTPLPPPPISTDASPTSTHTSSTSLGERTKLREHGYATKRRSPPKHRGHQGPPSVSRCRVPPACFVVLCVGFVCLTSALLGYDIGVMAGAIVFVKSSFGLSDFMTEVTIGILNLVATGGVILAGMIADSYGRRACVMYTSLTFIAGGLLMTFTPTFEYLLLGRMITGLGVGAGLVITPLYAAEISPAQLRGGLTTMCEISINVGIVLGYVMNYVYVDLPPTVNWRFMIGMGLIPPVVILLGVSGLPEPPRWLMSRGRDEEAAAVLMQVTRASEINKAMNEIHEAQKQESQQGASWLDVLCPQDGKARRMVFTGLGVALLSQITGVEAATYYSDIILMQVGLSTQQEVFIGTILIGIVKVSFVVVAAYLVDKMGRRPLLLISCLMMSACLYTFAVAAWFFAHAPYLKVAAFMGFVSSFSLGVGPMAYIIPAEVFPMRLRGKGMSMAMLVCRLVSSLVAITYLSLQSALTQGGVHMFYATMCALGIVFVCRCVPETKGKSLEQVEALFA</sequence>
<evidence type="ECO:0000256" key="14">
    <source>
        <dbReference type="ARBA" id="ARBA00044668"/>
    </source>
</evidence>
<feature type="transmembrane region" description="Helical" evidence="19">
    <location>
        <begin position="332"/>
        <end position="353"/>
    </location>
</feature>
<keyword evidence="6" id="KW-0762">Sugar transport</keyword>
<evidence type="ECO:0000256" key="18">
    <source>
        <dbReference type="SAM" id="MobiDB-lite"/>
    </source>
</evidence>
<dbReference type="GO" id="GO:0005886">
    <property type="term" value="C:plasma membrane"/>
    <property type="evidence" value="ECO:0007669"/>
    <property type="project" value="UniProtKB-SubCell"/>
</dbReference>
<comment type="subcellular location">
    <subcellularLocation>
        <location evidence="1">Cell membrane</location>
        <topology evidence="1">Multi-pass membrane protein</topology>
    </subcellularLocation>
</comment>
<evidence type="ECO:0000259" key="20">
    <source>
        <dbReference type="PROSITE" id="PS50850"/>
    </source>
</evidence>
<feature type="compositionally biased region" description="Low complexity" evidence="18">
    <location>
        <begin position="149"/>
        <end position="163"/>
    </location>
</feature>
<evidence type="ECO:0000256" key="15">
    <source>
        <dbReference type="ARBA" id="ARBA00044710"/>
    </source>
</evidence>
<comment type="subunit">
    <text evidence="3">Homodimer.</text>
</comment>
<feature type="transmembrane region" description="Helical" evidence="19">
    <location>
        <begin position="204"/>
        <end position="234"/>
    </location>
</feature>
<dbReference type="InterPro" id="IPR003663">
    <property type="entry name" value="Sugar/inositol_transpt"/>
</dbReference>
<evidence type="ECO:0000256" key="6">
    <source>
        <dbReference type="ARBA" id="ARBA00022597"/>
    </source>
</evidence>
<feature type="compositionally biased region" description="Basic residues" evidence="18">
    <location>
        <begin position="176"/>
        <end position="188"/>
    </location>
</feature>
<evidence type="ECO:0000256" key="12">
    <source>
        <dbReference type="ARBA" id="ARBA00044656"/>
    </source>
</evidence>
<dbReference type="NCBIfam" id="TIGR00879">
    <property type="entry name" value="SP"/>
    <property type="match status" value="1"/>
</dbReference>
<dbReference type="OMA" id="QLMGWLT"/>
<feature type="transmembrane region" description="Helical" evidence="19">
    <location>
        <begin position="544"/>
        <end position="568"/>
    </location>
</feature>
<evidence type="ECO:0000256" key="7">
    <source>
        <dbReference type="ARBA" id="ARBA00022692"/>
    </source>
</evidence>
<keyword evidence="4 17" id="KW-0813">Transport</keyword>
<dbReference type="InterPro" id="IPR005829">
    <property type="entry name" value="Sugar_transporter_CS"/>
</dbReference>
<keyword evidence="9 19" id="KW-0472">Membrane</keyword>
<comment type="catalytic activity">
    <reaction evidence="13">
        <text>D-mannose(out) = D-mannose(in)</text>
        <dbReference type="Rhea" id="RHEA:78391"/>
        <dbReference type="ChEBI" id="CHEBI:4208"/>
    </reaction>
    <physiologicalReaction direction="left-to-right" evidence="13">
        <dbReference type="Rhea" id="RHEA:78392"/>
    </physiologicalReaction>
</comment>
<feature type="compositionally biased region" description="Basic and acidic residues" evidence="18">
    <location>
        <begin position="166"/>
        <end position="175"/>
    </location>
</feature>
<evidence type="ECO:0000256" key="16">
    <source>
        <dbReference type="ARBA" id="ARBA00044780"/>
    </source>
</evidence>
<gene>
    <name evidence="21" type="ORF">Vbra_20505</name>
</gene>
<feature type="transmembrane region" description="Helical" evidence="19">
    <location>
        <begin position="448"/>
        <end position="467"/>
    </location>
</feature>
<dbReference type="PROSITE" id="PS50850">
    <property type="entry name" value="MFS"/>
    <property type="match status" value="1"/>
</dbReference>
<dbReference type="PROSITE" id="PS00217">
    <property type="entry name" value="SUGAR_TRANSPORT_2"/>
    <property type="match status" value="1"/>
</dbReference>
<comment type="catalytic activity">
    <reaction evidence="11">
        <text>D-glucose(out) = D-glucose(in)</text>
        <dbReference type="Rhea" id="RHEA:60376"/>
        <dbReference type="ChEBI" id="CHEBI:4167"/>
    </reaction>
    <physiologicalReaction direction="left-to-right" evidence="11">
        <dbReference type="Rhea" id="RHEA:60377"/>
    </physiologicalReaction>
</comment>
<organism evidence="21 22">
    <name type="scientific">Vitrella brassicaformis (strain CCMP3155)</name>
    <dbReference type="NCBI Taxonomy" id="1169540"/>
    <lineage>
        <taxon>Eukaryota</taxon>
        <taxon>Sar</taxon>
        <taxon>Alveolata</taxon>
        <taxon>Colpodellida</taxon>
        <taxon>Vitrellaceae</taxon>
        <taxon>Vitrella</taxon>
    </lineage>
</organism>
<dbReference type="OrthoDB" id="6612291at2759"/>
<dbReference type="EMBL" id="CDMY01000262">
    <property type="protein sequence ID" value="CEL98089.1"/>
    <property type="molecule type" value="Genomic_DNA"/>
</dbReference>
<feature type="region of interest" description="Disordered" evidence="18">
    <location>
        <begin position="1"/>
        <end position="25"/>
    </location>
</feature>
<evidence type="ECO:0000256" key="19">
    <source>
        <dbReference type="SAM" id="Phobius"/>
    </source>
</evidence>
<dbReference type="InParanoid" id="A0A0G4EMP9"/>
<evidence type="ECO:0000256" key="11">
    <source>
        <dbReference type="ARBA" id="ARBA00044648"/>
    </source>
</evidence>
<feature type="domain" description="Major facilitator superfamily (MFS) profile" evidence="20">
    <location>
        <begin position="208"/>
        <end position="634"/>
    </location>
</feature>
<feature type="transmembrane region" description="Helical" evidence="19">
    <location>
        <begin position="246"/>
        <end position="266"/>
    </location>
</feature>
<evidence type="ECO:0000256" key="4">
    <source>
        <dbReference type="ARBA" id="ARBA00022448"/>
    </source>
</evidence>
<evidence type="ECO:0000256" key="9">
    <source>
        <dbReference type="ARBA" id="ARBA00023136"/>
    </source>
</evidence>
<name>A0A0G4EMP9_VITBC</name>
<evidence type="ECO:0000256" key="5">
    <source>
        <dbReference type="ARBA" id="ARBA00022475"/>
    </source>
</evidence>
<evidence type="ECO:0000256" key="2">
    <source>
        <dbReference type="ARBA" id="ARBA00010992"/>
    </source>
</evidence>
<proteinExistence type="inferred from homology"/>
<dbReference type="InterPro" id="IPR020846">
    <property type="entry name" value="MFS_dom"/>
</dbReference>
<keyword evidence="5" id="KW-1003">Cell membrane</keyword>
<accession>A0A0G4EMP9</accession>
<dbReference type="Gene3D" id="1.20.1250.20">
    <property type="entry name" value="MFS general substrate transporter like domains"/>
    <property type="match status" value="1"/>
</dbReference>
<comment type="catalytic activity">
    <reaction evidence="10">
        <text>D-galactose(in) = D-galactose(out)</text>
        <dbReference type="Rhea" id="RHEA:34915"/>
        <dbReference type="ChEBI" id="CHEBI:4139"/>
    </reaction>
    <physiologicalReaction direction="right-to-left" evidence="10">
        <dbReference type="Rhea" id="RHEA:34917"/>
    </physiologicalReaction>
</comment>
<feature type="transmembrane region" description="Helical" evidence="19">
    <location>
        <begin position="612"/>
        <end position="630"/>
    </location>
</feature>
<dbReference type="AlphaFoldDB" id="A0A0G4EMP9"/>
<dbReference type="InterPro" id="IPR036259">
    <property type="entry name" value="MFS_trans_sf"/>
</dbReference>
<dbReference type="InterPro" id="IPR005828">
    <property type="entry name" value="MFS_sugar_transport-like"/>
</dbReference>
<dbReference type="SUPFAM" id="SSF103473">
    <property type="entry name" value="MFS general substrate transporter"/>
    <property type="match status" value="1"/>
</dbReference>
<feature type="transmembrane region" description="Helical" evidence="19">
    <location>
        <begin position="365"/>
        <end position="384"/>
    </location>
</feature>
<protein>
    <recommendedName>
        <fullName evidence="16">Hexose transporter 1</fullName>
    </recommendedName>
</protein>
<evidence type="ECO:0000256" key="17">
    <source>
        <dbReference type="RuleBase" id="RU003346"/>
    </source>
</evidence>
<evidence type="ECO:0000256" key="3">
    <source>
        <dbReference type="ARBA" id="ARBA00011738"/>
    </source>
</evidence>